<evidence type="ECO:0000313" key="11">
    <source>
        <dbReference type="Proteomes" id="UP000838412"/>
    </source>
</evidence>
<dbReference type="EMBL" id="OV696688">
    <property type="protein sequence ID" value="CAH1257381.1"/>
    <property type="molecule type" value="Genomic_DNA"/>
</dbReference>
<keyword evidence="4" id="KW-0931">ER-Golgi transport</keyword>
<dbReference type="InterPro" id="IPR012936">
    <property type="entry name" value="Erv_C"/>
</dbReference>
<dbReference type="PANTHER" id="PTHR10984:SF30">
    <property type="entry name" value="ENDOPLASMIC RETICULUM-GOLGI INTERMEDIATE COMPARTMENT PROTEIN 2"/>
    <property type="match status" value="1"/>
</dbReference>
<dbReference type="GO" id="GO:0005783">
    <property type="term" value="C:endoplasmic reticulum"/>
    <property type="evidence" value="ECO:0007669"/>
    <property type="project" value="TreeGrafter"/>
</dbReference>
<evidence type="ECO:0000256" key="3">
    <source>
        <dbReference type="ARBA" id="ARBA00022692"/>
    </source>
</evidence>
<sequence>MRRLNRKQTLKVVKEMDAFPKVPESYVQTSTSGATVSILSFVLIGILVLSELIYYSETNMKYEYNVDTELESKLKINIDVTVAMKCESLGADVLDLTGNSISTQGSIKEDSVLFDMTPQQRRWQRMVKTVKSSLDKEKALQHLLFKTGFSSKPTAAPVSSGHQKNTPAANACRFHGTIEVNKVAGNFHITAGRSIPHPRGHAHLSAGINTKVYKSPSGNMLVVITSEEQHYNFSHRIDHLSFGDPVRGIINPLDGEEKLTQSTMQMFQYFIQIVPTRVNTRQAQADTGQFAVTERERVINHDSGSHGVAGIFFKYDLTSIMVKVTEERQPFSQLLIRLCGIVGGIFATSGMLHGLVGFLVDTWMTRVRGREEQFSNHMPTATHLPPQDMPLQQLDREFPEQESPLAVNLISADR</sequence>
<evidence type="ECO:0000259" key="8">
    <source>
        <dbReference type="Pfam" id="PF07970"/>
    </source>
</evidence>
<keyword evidence="5 7" id="KW-1133">Transmembrane helix</keyword>
<dbReference type="InterPro" id="IPR045888">
    <property type="entry name" value="Erv"/>
</dbReference>
<dbReference type="Pfam" id="PF13850">
    <property type="entry name" value="ERGIC_N"/>
    <property type="match status" value="1"/>
</dbReference>
<dbReference type="GO" id="GO:0006890">
    <property type="term" value="P:retrograde vesicle-mediated transport, Golgi to endoplasmic reticulum"/>
    <property type="evidence" value="ECO:0007669"/>
    <property type="project" value="TreeGrafter"/>
</dbReference>
<evidence type="ECO:0000313" key="10">
    <source>
        <dbReference type="EMBL" id="CAH1257381.1"/>
    </source>
</evidence>
<keyword evidence="3 7" id="KW-0812">Transmembrane</keyword>
<evidence type="ECO:0000256" key="6">
    <source>
        <dbReference type="ARBA" id="ARBA00023136"/>
    </source>
</evidence>
<keyword evidence="4" id="KW-0813">Transport</keyword>
<dbReference type="GO" id="GO:0033116">
    <property type="term" value="C:endoplasmic reticulum-Golgi intermediate compartment membrane"/>
    <property type="evidence" value="ECO:0007669"/>
    <property type="project" value="UniProtKB-SubCell"/>
</dbReference>
<evidence type="ECO:0000256" key="5">
    <source>
        <dbReference type="ARBA" id="ARBA00022989"/>
    </source>
</evidence>
<dbReference type="OrthoDB" id="5541786at2759"/>
<name>A0A8J9ZME7_BRALA</name>
<feature type="domain" description="Endoplasmic reticulum vesicle transporter C-terminal" evidence="8">
    <location>
        <begin position="165"/>
        <end position="352"/>
    </location>
</feature>
<keyword evidence="6 7" id="KW-0472">Membrane</keyword>
<evidence type="ECO:0000256" key="7">
    <source>
        <dbReference type="SAM" id="Phobius"/>
    </source>
</evidence>
<comment type="similarity">
    <text evidence="2">Belongs to the ERGIC family.</text>
</comment>
<feature type="domain" description="Endoplasmic reticulum vesicle transporter N-terminal" evidence="9">
    <location>
        <begin position="13"/>
        <end position="100"/>
    </location>
</feature>
<organism evidence="10 11">
    <name type="scientific">Branchiostoma lanceolatum</name>
    <name type="common">Common lancelet</name>
    <name type="synonym">Amphioxus lanceolatum</name>
    <dbReference type="NCBI Taxonomy" id="7740"/>
    <lineage>
        <taxon>Eukaryota</taxon>
        <taxon>Metazoa</taxon>
        <taxon>Chordata</taxon>
        <taxon>Cephalochordata</taxon>
        <taxon>Leptocardii</taxon>
        <taxon>Amphioxiformes</taxon>
        <taxon>Branchiostomatidae</taxon>
        <taxon>Branchiostoma</taxon>
    </lineage>
</organism>
<dbReference type="Proteomes" id="UP000838412">
    <property type="component" value="Chromosome 3"/>
</dbReference>
<feature type="transmembrane region" description="Helical" evidence="7">
    <location>
        <begin position="334"/>
        <end position="360"/>
    </location>
</feature>
<keyword evidence="11" id="KW-1185">Reference proteome</keyword>
<evidence type="ECO:0000256" key="2">
    <source>
        <dbReference type="ARBA" id="ARBA00005648"/>
    </source>
</evidence>
<reference evidence="10" key="1">
    <citation type="submission" date="2022-01" db="EMBL/GenBank/DDBJ databases">
        <authorList>
            <person name="Braso-Vives M."/>
        </authorList>
    </citation>
    <scope>NUCLEOTIDE SEQUENCE</scope>
</reference>
<evidence type="ECO:0000259" key="9">
    <source>
        <dbReference type="Pfam" id="PF13850"/>
    </source>
</evidence>
<dbReference type="GO" id="GO:0030134">
    <property type="term" value="C:COPII-coated ER to Golgi transport vesicle"/>
    <property type="evidence" value="ECO:0007669"/>
    <property type="project" value="TreeGrafter"/>
</dbReference>
<dbReference type="InterPro" id="IPR039542">
    <property type="entry name" value="Erv_N"/>
</dbReference>
<feature type="transmembrane region" description="Helical" evidence="7">
    <location>
        <begin position="34"/>
        <end position="55"/>
    </location>
</feature>
<dbReference type="GO" id="GO:0006888">
    <property type="term" value="P:endoplasmic reticulum to Golgi vesicle-mediated transport"/>
    <property type="evidence" value="ECO:0007669"/>
    <property type="project" value="TreeGrafter"/>
</dbReference>
<evidence type="ECO:0000256" key="1">
    <source>
        <dbReference type="ARBA" id="ARBA00004457"/>
    </source>
</evidence>
<dbReference type="PANTHER" id="PTHR10984">
    <property type="entry name" value="ENDOPLASMIC RETICULUM-GOLGI INTERMEDIATE COMPARTMENT PROTEIN"/>
    <property type="match status" value="1"/>
</dbReference>
<proteinExistence type="inferred from homology"/>
<gene>
    <name evidence="10" type="primary">ERGIC2</name>
    <name evidence="10" type="ORF">BLAG_LOCUS15337</name>
</gene>
<dbReference type="AlphaFoldDB" id="A0A8J9ZME7"/>
<dbReference type="Pfam" id="PF07970">
    <property type="entry name" value="COPIIcoated_ERV"/>
    <property type="match status" value="1"/>
</dbReference>
<accession>A0A8J9ZME7</accession>
<protein>
    <submittedName>
        <fullName evidence="10">ERGIC2 protein</fullName>
    </submittedName>
</protein>
<comment type="subcellular location">
    <subcellularLocation>
        <location evidence="1">Endoplasmic reticulum-Golgi intermediate compartment membrane</location>
        <topology evidence="1">Multi-pass membrane protein</topology>
    </subcellularLocation>
</comment>
<evidence type="ECO:0000256" key="4">
    <source>
        <dbReference type="ARBA" id="ARBA00022892"/>
    </source>
</evidence>